<feature type="non-terminal residue" evidence="7">
    <location>
        <position position="1"/>
    </location>
</feature>
<evidence type="ECO:0000259" key="6">
    <source>
        <dbReference type="PROSITE" id="PS50011"/>
    </source>
</evidence>
<dbReference type="InterPro" id="IPR000719">
    <property type="entry name" value="Prot_kinase_dom"/>
</dbReference>
<dbReference type="GO" id="GO:0005813">
    <property type="term" value="C:centrosome"/>
    <property type="evidence" value="ECO:0007669"/>
    <property type="project" value="TreeGrafter"/>
</dbReference>
<dbReference type="GO" id="GO:0005737">
    <property type="term" value="C:cytoplasm"/>
    <property type="evidence" value="ECO:0007669"/>
    <property type="project" value="TreeGrafter"/>
</dbReference>
<dbReference type="EC" id="2.7.11.1" evidence="1"/>
<feature type="non-terminal residue" evidence="7">
    <location>
        <position position="156"/>
    </location>
</feature>
<feature type="domain" description="Protein kinase" evidence="6">
    <location>
        <begin position="1"/>
        <end position="144"/>
    </location>
</feature>
<proteinExistence type="predicted"/>
<dbReference type="PANTHER" id="PTHR43671">
    <property type="entry name" value="SERINE/THREONINE-PROTEIN KINASE NEK"/>
    <property type="match status" value="1"/>
</dbReference>
<dbReference type="EMBL" id="CAJNJA010036817">
    <property type="protein sequence ID" value="CAE7725010.1"/>
    <property type="molecule type" value="Genomic_DNA"/>
</dbReference>
<keyword evidence="3" id="KW-0547">Nucleotide-binding</keyword>
<evidence type="ECO:0000313" key="8">
    <source>
        <dbReference type="Proteomes" id="UP000601435"/>
    </source>
</evidence>
<evidence type="ECO:0000313" key="7">
    <source>
        <dbReference type="EMBL" id="CAE7725010.1"/>
    </source>
</evidence>
<keyword evidence="5" id="KW-0067">ATP-binding</keyword>
<dbReference type="PANTHER" id="PTHR43671:SF13">
    <property type="entry name" value="SERINE_THREONINE-PROTEIN KINASE NEK2"/>
    <property type="match status" value="1"/>
</dbReference>
<dbReference type="GO" id="GO:0005634">
    <property type="term" value="C:nucleus"/>
    <property type="evidence" value="ECO:0007669"/>
    <property type="project" value="TreeGrafter"/>
</dbReference>
<organism evidence="7 8">
    <name type="scientific">Symbiodinium necroappetens</name>
    <dbReference type="NCBI Taxonomy" id="1628268"/>
    <lineage>
        <taxon>Eukaryota</taxon>
        <taxon>Sar</taxon>
        <taxon>Alveolata</taxon>
        <taxon>Dinophyceae</taxon>
        <taxon>Suessiales</taxon>
        <taxon>Symbiodiniaceae</taxon>
        <taxon>Symbiodinium</taxon>
    </lineage>
</organism>
<dbReference type="SUPFAM" id="SSF56112">
    <property type="entry name" value="Protein kinase-like (PK-like)"/>
    <property type="match status" value="1"/>
</dbReference>
<gene>
    <name evidence="7" type="ORF">SNEC2469_LOCUS20925</name>
</gene>
<protein>
    <recommendedName>
        <fullName evidence="1">non-specific serine/threonine protein kinase</fullName>
        <ecNumber evidence="1">2.7.11.1</ecNumber>
    </recommendedName>
</protein>
<evidence type="ECO:0000256" key="4">
    <source>
        <dbReference type="ARBA" id="ARBA00022777"/>
    </source>
</evidence>
<evidence type="ECO:0000256" key="5">
    <source>
        <dbReference type="ARBA" id="ARBA00022840"/>
    </source>
</evidence>
<dbReference type="GO" id="GO:0007059">
    <property type="term" value="P:chromosome segregation"/>
    <property type="evidence" value="ECO:0007669"/>
    <property type="project" value="TreeGrafter"/>
</dbReference>
<keyword evidence="4" id="KW-0418">Kinase</keyword>
<dbReference type="Pfam" id="PF00069">
    <property type="entry name" value="Pkinase"/>
    <property type="match status" value="1"/>
</dbReference>
<name>A0A812XHP6_9DINO</name>
<evidence type="ECO:0000256" key="2">
    <source>
        <dbReference type="ARBA" id="ARBA00022679"/>
    </source>
</evidence>
<comment type="caution">
    <text evidence="7">The sequence shown here is derived from an EMBL/GenBank/DDBJ whole genome shotgun (WGS) entry which is preliminary data.</text>
</comment>
<dbReference type="Gene3D" id="1.10.510.10">
    <property type="entry name" value="Transferase(Phosphotransferase) domain 1"/>
    <property type="match status" value="1"/>
</dbReference>
<dbReference type="Proteomes" id="UP000601435">
    <property type="component" value="Unassembled WGS sequence"/>
</dbReference>
<dbReference type="InterPro" id="IPR011009">
    <property type="entry name" value="Kinase-like_dom_sf"/>
</dbReference>
<dbReference type="OrthoDB" id="441293at2759"/>
<dbReference type="AlphaFoldDB" id="A0A812XHP6"/>
<dbReference type="PROSITE" id="PS50011">
    <property type="entry name" value="PROTEIN_KINASE_DOM"/>
    <property type="match status" value="1"/>
</dbReference>
<evidence type="ECO:0000256" key="1">
    <source>
        <dbReference type="ARBA" id="ARBA00012513"/>
    </source>
</evidence>
<accession>A0A812XHP6</accession>
<keyword evidence="8" id="KW-1185">Reference proteome</keyword>
<dbReference type="GO" id="GO:0004674">
    <property type="term" value="F:protein serine/threonine kinase activity"/>
    <property type="evidence" value="ECO:0007669"/>
    <property type="project" value="UniProtKB-EC"/>
</dbReference>
<dbReference type="InterPro" id="IPR050660">
    <property type="entry name" value="NEK_Ser/Thr_kinase"/>
</dbReference>
<keyword evidence="2" id="KW-0808">Transferase</keyword>
<evidence type="ECO:0000256" key="3">
    <source>
        <dbReference type="ARBA" id="ARBA00022741"/>
    </source>
</evidence>
<dbReference type="GO" id="GO:0005524">
    <property type="term" value="F:ATP binding"/>
    <property type="evidence" value="ECO:0007669"/>
    <property type="project" value="UniProtKB-KW"/>
</dbReference>
<reference evidence="7" key="1">
    <citation type="submission" date="2021-02" db="EMBL/GenBank/DDBJ databases">
        <authorList>
            <person name="Dougan E. K."/>
            <person name="Rhodes N."/>
            <person name="Thang M."/>
            <person name="Chan C."/>
        </authorList>
    </citation>
    <scope>NUCLEOTIDE SEQUENCE</scope>
</reference>
<sequence>VPRIAVVDFGESRMMENPFELDLRNRGTEIIKGPEMLELDFVSRRDSKAHDRRKRVGTNKAADIWSLGCLFFELLTGRFLFEDYDFATHWACATGKSGQDVVNEANERRLENNGPLLEYVRYLLVRDADRRPTIGMACKRFDSLASSMTGSAAAGG</sequence>